<evidence type="ECO:0008006" key="3">
    <source>
        <dbReference type="Google" id="ProtNLM"/>
    </source>
</evidence>
<evidence type="ECO:0000313" key="2">
    <source>
        <dbReference type="Proteomes" id="UP000054477"/>
    </source>
</evidence>
<organism evidence="1 2">
    <name type="scientific">Laccaria amethystina LaAM-08-1</name>
    <dbReference type="NCBI Taxonomy" id="1095629"/>
    <lineage>
        <taxon>Eukaryota</taxon>
        <taxon>Fungi</taxon>
        <taxon>Dikarya</taxon>
        <taxon>Basidiomycota</taxon>
        <taxon>Agaricomycotina</taxon>
        <taxon>Agaricomycetes</taxon>
        <taxon>Agaricomycetidae</taxon>
        <taxon>Agaricales</taxon>
        <taxon>Agaricineae</taxon>
        <taxon>Hydnangiaceae</taxon>
        <taxon>Laccaria</taxon>
    </lineage>
</organism>
<reference evidence="1 2" key="1">
    <citation type="submission" date="2014-04" db="EMBL/GenBank/DDBJ databases">
        <authorList>
            <consortium name="DOE Joint Genome Institute"/>
            <person name="Kuo A."/>
            <person name="Kohler A."/>
            <person name="Nagy L.G."/>
            <person name="Floudas D."/>
            <person name="Copeland A."/>
            <person name="Barry K.W."/>
            <person name="Cichocki N."/>
            <person name="Veneault-Fourrey C."/>
            <person name="LaButti K."/>
            <person name="Lindquist E.A."/>
            <person name="Lipzen A."/>
            <person name="Lundell T."/>
            <person name="Morin E."/>
            <person name="Murat C."/>
            <person name="Sun H."/>
            <person name="Tunlid A."/>
            <person name="Henrissat B."/>
            <person name="Grigoriev I.V."/>
            <person name="Hibbett D.S."/>
            <person name="Martin F."/>
            <person name="Nordberg H.P."/>
            <person name="Cantor M.N."/>
            <person name="Hua S.X."/>
        </authorList>
    </citation>
    <scope>NUCLEOTIDE SEQUENCE [LARGE SCALE GENOMIC DNA]</scope>
    <source>
        <strain evidence="1 2">LaAM-08-1</strain>
    </source>
</reference>
<name>A0A0C9WTX7_9AGAR</name>
<dbReference type="HOGENOM" id="CLU_018544_14_2_1"/>
<dbReference type="EMBL" id="KN838591">
    <property type="protein sequence ID" value="KIK02565.1"/>
    <property type="molecule type" value="Genomic_DNA"/>
</dbReference>
<dbReference type="Proteomes" id="UP000054477">
    <property type="component" value="Unassembled WGS sequence"/>
</dbReference>
<dbReference type="InterPro" id="IPR032675">
    <property type="entry name" value="LRR_dom_sf"/>
</dbReference>
<accession>A0A0C9WTX7</accession>
<dbReference type="SUPFAM" id="SSF52047">
    <property type="entry name" value="RNI-like"/>
    <property type="match status" value="1"/>
</dbReference>
<reference evidence="2" key="2">
    <citation type="submission" date="2015-01" db="EMBL/GenBank/DDBJ databases">
        <title>Evolutionary Origins and Diversification of the Mycorrhizal Mutualists.</title>
        <authorList>
            <consortium name="DOE Joint Genome Institute"/>
            <consortium name="Mycorrhizal Genomics Consortium"/>
            <person name="Kohler A."/>
            <person name="Kuo A."/>
            <person name="Nagy L.G."/>
            <person name="Floudas D."/>
            <person name="Copeland A."/>
            <person name="Barry K.W."/>
            <person name="Cichocki N."/>
            <person name="Veneault-Fourrey C."/>
            <person name="LaButti K."/>
            <person name="Lindquist E.A."/>
            <person name="Lipzen A."/>
            <person name="Lundell T."/>
            <person name="Morin E."/>
            <person name="Murat C."/>
            <person name="Riley R."/>
            <person name="Ohm R."/>
            <person name="Sun H."/>
            <person name="Tunlid A."/>
            <person name="Henrissat B."/>
            <person name="Grigoriev I.V."/>
            <person name="Hibbett D.S."/>
            <person name="Martin F."/>
        </authorList>
    </citation>
    <scope>NUCLEOTIDE SEQUENCE [LARGE SCALE GENOMIC DNA]</scope>
    <source>
        <strain evidence="2">LaAM-08-1</strain>
    </source>
</reference>
<dbReference type="Gene3D" id="3.80.10.10">
    <property type="entry name" value="Ribonuclease Inhibitor"/>
    <property type="match status" value="1"/>
</dbReference>
<dbReference type="OrthoDB" id="2911411at2759"/>
<sequence>MTTGDHRFLKKLKCSEIPIQREESPAKIIAEIQELDDLTKAEIRRHFDCMADLAKRSIAAKRRWNAQIPFTRLPVEVITYIFLLACSEGGRHLTPLRIGSICHDWRTIAWSACELWSSVTVCLEVQEEPVDIQSDLLESWLRRAKKRPLSIVVKYGSEDVEDWEPPPDVLVLVLAHSEQWRSVDLNIPEGWLGCLYTVKGKIPLLERLTIKGVLKCNEEVFSVAPQLRSAAFKVDYYEPKELGKISLPWSQLTELSITSDDIQTCLTVLERCSSLAHLALHEKSKPFYRRSDGSTPSSPITINLDGMTSLHISSNAEVSSFMGSISAPHLKDVAVRFPRHNPDFPRSLRALIARSGCAESITRLSVVGYIASEKEMVWFLSALQNLSELELDNNKRAPSFSNIFINALHSLTPEITHSGSSSRRLLPNLVSLRYVGPIALDSHPFLDMLDARYNIGGTNDVPQLKLVVVRSYDESVKEIGCLSQVESLRAQGMKVDMHYIE</sequence>
<proteinExistence type="predicted"/>
<protein>
    <recommendedName>
        <fullName evidence="3">F-box domain-containing protein</fullName>
    </recommendedName>
</protein>
<keyword evidence="2" id="KW-1185">Reference proteome</keyword>
<dbReference type="AlphaFoldDB" id="A0A0C9WTX7"/>
<evidence type="ECO:0000313" key="1">
    <source>
        <dbReference type="EMBL" id="KIK02565.1"/>
    </source>
</evidence>
<gene>
    <name evidence="1" type="ORF">K443DRAFT_6067</name>
</gene>